<accession>A0ABQ3QTP1</accession>
<gene>
    <name evidence="3" type="ORF">Sviol_49870</name>
</gene>
<keyword evidence="4" id="KW-1185">Reference proteome</keyword>
<proteinExistence type="predicted"/>
<evidence type="ECO:0008006" key="5">
    <source>
        <dbReference type="Google" id="ProtNLM"/>
    </source>
</evidence>
<keyword evidence="2" id="KW-0812">Transmembrane</keyword>
<sequence length="144" mass="14750">MHEGLPTTALALFSGLVGGLALCAAAFLVLARHFAAQNRRGWAIGSRIATGASSSASPVVGADAAWPKAAESEPCLTPDRGDRGLSRDQPWEVTMLVRSPAGAEHAHSSEAVLLMVGGLDCSGEEGVIWETGRRSTGSTGGAPR</sequence>
<evidence type="ECO:0000256" key="1">
    <source>
        <dbReference type="SAM" id="MobiDB-lite"/>
    </source>
</evidence>
<name>A0ABQ3QTP1_9ACTN</name>
<protein>
    <recommendedName>
        <fullName evidence="5">Secreted protein</fullName>
    </recommendedName>
</protein>
<dbReference type="EMBL" id="BNDY01000017">
    <property type="protein sequence ID" value="GHI40579.1"/>
    <property type="molecule type" value="Genomic_DNA"/>
</dbReference>
<evidence type="ECO:0000313" key="4">
    <source>
        <dbReference type="Proteomes" id="UP001050808"/>
    </source>
</evidence>
<keyword evidence="2" id="KW-0472">Membrane</keyword>
<feature type="compositionally biased region" description="Basic and acidic residues" evidence="1">
    <location>
        <begin position="79"/>
        <end position="88"/>
    </location>
</feature>
<reference evidence="3" key="1">
    <citation type="submission" date="2024-05" db="EMBL/GenBank/DDBJ databases">
        <title>Whole genome shotgun sequence of Streptomyces violascens NBRC 12920.</title>
        <authorList>
            <person name="Komaki H."/>
            <person name="Tamura T."/>
        </authorList>
    </citation>
    <scope>NUCLEOTIDE SEQUENCE</scope>
    <source>
        <strain evidence="3">NBRC 12920</strain>
    </source>
</reference>
<comment type="caution">
    <text evidence="3">The sequence shown here is derived from an EMBL/GenBank/DDBJ whole genome shotgun (WGS) entry which is preliminary data.</text>
</comment>
<evidence type="ECO:0000313" key="3">
    <source>
        <dbReference type="EMBL" id="GHI40579.1"/>
    </source>
</evidence>
<evidence type="ECO:0000256" key="2">
    <source>
        <dbReference type="SAM" id="Phobius"/>
    </source>
</evidence>
<dbReference type="Proteomes" id="UP001050808">
    <property type="component" value="Unassembled WGS sequence"/>
</dbReference>
<keyword evidence="2" id="KW-1133">Transmembrane helix</keyword>
<organism evidence="3 4">
    <name type="scientific">Streptomyces violascens</name>
    <dbReference type="NCBI Taxonomy" id="67381"/>
    <lineage>
        <taxon>Bacteria</taxon>
        <taxon>Bacillati</taxon>
        <taxon>Actinomycetota</taxon>
        <taxon>Actinomycetes</taxon>
        <taxon>Kitasatosporales</taxon>
        <taxon>Streptomycetaceae</taxon>
        <taxon>Streptomyces</taxon>
    </lineage>
</organism>
<feature type="region of interest" description="Disordered" evidence="1">
    <location>
        <begin position="64"/>
        <end position="88"/>
    </location>
</feature>
<feature type="transmembrane region" description="Helical" evidence="2">
    <location>
        <begin position="12"/>
        <end position="31"/>
    </location>
</feature>